<dbReference type="AlphaFoldDB" id="A0A645IX05"/>
<sequence length="97" mass="10881">MKTALSEQPESAPLLFALGNLYARQARWSEAQQAYFQAYAADPENPDFIFNVAVSLDHLRKSKLAAQYYQMALTAGESRAAGFDRNQVRSRLAELQP</sequence>
<dbReference type="EMBL" id="VSSQ01125706">
    <property type="protein sequence ID" value="MPN55938.1"/>
    <property type="molecule type" value="Genomic_DNA"/>
</dbReference>
<dbReference type="Pfam" id="PF13176">
    <property type="entry name" value="TPR_7"/>
    <property type="match status" value="1"/>
</dbReference>
<dbReference type="SMART" id="SM00028">
    <property type="entry name" value="TPR"/>
    <property type="match status" value="2"/>
</dbReference>
<dbReference type="InterPro" id="IPR019734">
    <property type="entry name" value="TPR_rpt"/>
</dbReference>
<accession>A0A645IX05</accession>
<dbReference type="PROSITE" id="PS50005">
    <property type="entry name" value="TPR"/>
    <property type="match status" value="1"/>
</dbReference>
<dbReference type="Gene3D" id="1.25.40.10">
    <property type="entry name" value="Tetratricopeptide repeat domain"/>
    <property type="match status" value="1"/>
</dbReference>
<name>A0A645IX05_9ZZZZ</name>
<dbReference type="SUPFAM" id="SSF48452">
    <property type="entry name" value="TPR-like"/>
    <property type="match status" value="1"/>
</dbReference>
<organism evidence="1">
    <name type="scientific">bioreactor metagenome</name>
    <dbReference type="NCBI Taxonomy" id="1076179"/>
    <lineage>
        <taxon>unclassified sequences</taxon>
        <taxon>metagenomes</taxon>
        <taxon>ecological metagenomes</taxon>
    </lineage>
</organism>
<reference evidence="1" key="1">
    <citation type="submission" date="2019-08" db="EMBL/GenBank/DDBJ databases">
        <authorList>
            <person name="Kucharzyk K."/>
            <person name="Murdoch R.W."/>
            <person name="Higgins S."/>
            <person name="Loffler F."/>
        </authorList>
    </citation>
    <scope>NUCLEOTIDE SEQUENCE</scope>
</reference>
<dbReference type="InterPro" id="IPR011990">
    <property type="entry name" value="TPR-like_helical_dom_sf"/>
</dbReference>
<protein>
    <recommendedName>
        <fullName evidence="2">Beta-barrel assembly-enhancing protease</fullName>
    </recommendedName>
</protein>
<gene>
    <name evidence="1" type="ORF">SDC9_203622</name>
</gene>
<evidence type="ECO:0000313" key="1">
    <source>
        <dbReference type="EMBL" id="MPN55938.1"/>
    </source>
</evidence>
<proteinExistence type="predicted"/>
<comment type="caution">
    <text evidence="1">The sequence shown here is derived from an EMBL/GenBank/DDBJ whole genome shotgun (WGS) entry which is preliminary data.</text>
</comment>
<evidence type="ECO:0008006" key="2">
    <source>
        <dbReference type="Google" id="ProtNLM"/>
    </source>
</evidence>